<feature type="transmembrane region" description="Helical" evidence="1">
    <location>
        <begin position="28"/>
        <end position="50"/>
    </location>
</feature>
<dbReference type="AlphaFoldDB" id="Q8EMN0"/>
<evidence type="ECO:0000313" key="3">
    <source>
        <dbReference type="Proteomes" id="UP000000822"/>
    </source>
</evidence>
<evidence type="ECO:0000313" key="2">
    <source>
        <dbReference type="EMBL" id="BAC14768.1"/>
    </source>
</evidence>
<dbReference type="Proteomes" id="UP000000822">
    <property type="component" value="Chromosome"/>
</dbReference>
<feature type="transmembrane region" description="Helical" evidence="1">
    <location>
        <begin position="93"/>
        <end position="115"/>
    </location>
</feature>
<keyword evidence="1" id="KW-1133">Transmembrane helix</keyword>
<protein>
    <submittedName>
        <fullName evidence="2">Uncharacterized protein</fullName>
    </submittedName>
</protein>
<dbReference type="HOGENOM" id="CLU_2094340_0_0_9"/>
<name>Q8EMN0_OCEIH</name>
<feature type="transmembrane region" description="Helical" evidence="1">
    <location>
        <begin position="62"/>
        <end position="81"/>
    </location>
</feature>
<dbReference type="RefSeq" id="WP_011067208.1">
    <property type="nucleotide sequence ID" value="NC_004193.1"/>
</dbReference>
<keyword evidence="1" id="KW-0472">Membrane</keyword>
<proteinExistence type="predicted"/>
<sequence length="116" mass="13183">MITFIILSLFSLIFIGLSIPYPSTIVMLVLITNFMVALYSIVFHPVAIAIYEANVFGKKTSLLDYIFKYIAIFFSGINYYVQKILLKLPLILNKLIAIVFVLVLLWQASLILGIFD</sequence>
<organism evidence="2 3">
    <name type="scientific">Oceanobacillus iheyensis (strain DSM 14371 / CIP 107618 / JCM 11309 / KCTC 3954 / HTE831)</name>
    <dbReference type="NCBI Taxonomy" id="221109"/>
    <lineage>
        <taxon>Bacteria</taxon>
        <taxon>Bacillati</taxon>
        <taxon>Bacillota</taxon>
        <taxon>Bacilli</taxon>
        <taxon>Bacillales</taxon>
        <taxon>Bacillaceae</taxon>
        <taxon>Oceanobacillus</taxon>
    </lineage>
</organism>
<keyword evidence="3" id="KW-1185">Reference proteome</keyword>
<dbReference type="STRING" id="221109.gene:10735064"/>
<accession>Q8EMN0</accession>
<keyword evidence="1" id="KW-0812">Transmembrane</keyword>
<dbReference type="KEGG" id="oih:OB2812"/>
<reference evidence="2 3" key="1">
    <citation type="journal article" date="2001" name="FEMS Microbiol. Lett.">
        <title>Oceanobacillus iheyensis gen. nov., sp. nov., a deep-sea extremely halotolerant and alkaliphilic species isolated from a depth of 1050 m on the Iheya Ridge.</title>
        <authorList>
            <person name="Lu J."/>
            <person name="Nogi Y."/>
            <person name="Takami H."/>
        </authorList>
    </citation>
    <scope>NUCLEOTIDE SEQUENCE [LARGE SCALE GENOMIC DNA]</scope>
    <source>
        <strain evidence="3">DSM 14371 / CIP 107618 / JCM 11309 / KCTC 3954 / HTE831</strain>
    </source>
</reference>
<evidence type="ECO:0000256" key="1">
    <source>
        <dbReference type="SAM" id="Phobius"/>
    </source>
</evidence>
<gene>
    <name evidence="2" type="ordered locus">OB2812</name>
</gene>
<dbReference type="EMBL" id="BA000028">
    <property type="protein sequence ID" value="BAC14768.1"/>
    <property type="molecule type" value="Genomic_DNA"/>
</dbReference>
<reference evidence="2 3" key="2">
    <citation type="journal article" date="2002" name="Nucleic Acids Res.">
        <title>Genome sequence of Oceanobacillus iheyensis isolated from the Iheya Ridge and its unexpected adaptive capabilities to extreme environments.</title>
        <authorList>
            <person name="Takami H."/>
            <person name="Takaki Y."/>
            <person name="Uchiyama I."/>
        </authorList>
    </citation>
    <scope>NUCLEOTIDE SEQUENCE [LARGE SCALE GENOMIC DNA]</scope>
    <source>
        <strain evidence="3">DSM 14371 / CIP 107618 / JCM 11309 / KCTC 3954 / HTE831</strain>
    </source>
</reference>